<reference evidence="8" key="1">
    <citation type="submission" date="2022-01" db="EMBL/GenBank/DDBJ databases">
        <authorList>
            <person name="King R."/>
        </authorList>
    </citation>
    <scope>NUCLEOTIDE SEQUENCE</scope>
</reference>
<reference evidence="8" key="2">
    <citation type="submission" date="2022-10" db="EMBL/GenBank/DDBJ databases">
        <authorList>
            <consortium name="ENA_rothamsted_submissions"/>
            <consortium name="culmorum"/>
            <person name="King R."/>
        </authorList>
    </citation>
    <scope>NUCLEOTIDE SEQUENCE</scope>
</reference>
<dbReference type="AlphaFoldDB" id="A0A9N9WXX3"/>
<proteinExistence type="predicted"/>
<dbReference type="GO" id="GO:0016020">
    <property type="term" value="C:membrane"/>
    <property type="evidence" value="ECO:0007669"/>
    <property type="project" value="InterPro"/>
</dbReference>
<dbReference type="OrthoDB" id="6345150at2759"/>
<evidence type="ECO:0000256" key="6">
    <source>
        <dbReference type="SAM" id="Phobius"/>
    </source>
</evidence>
<dbReference type="PANTHER" id="PTHR10201">
    <property type="entry name" value="MATRIX METALLOPROTEINASE"/>
    <property type="match status" value="1"/>
</dbReference>
<evidence type="ECO:0000313" key="9">
    <source>
        <dbReference type="Proteomes" id="UP001153620"/>
    </source>
</evidence>
<dbReference type="Pfam" id="PF00413">
    <property type="entry name" value="Peptidase_M10"/>
    <property type="match status" value="1"/>
</dbReference>
<dbReference type="GO" id="GO:0004222">
    <property type="term" value="F:metalloendopeptidase activity"/>
    <property type="evidence" value="ECO:0007669"/>
    <property type="project" value="InterPro"/>
</dbReference>
<keyword evidence="1" id="KW-0645">Protease</keyword>
<organism evidence="8 9">
    <name type="scientific">Chironomus riparius</name>
    <dbReference type="NCBI Taxonomy" id="315576"/>
    <lineage>
        <taxon>Eukaryota</taxon>
        <taxon>Metazoa</taxon>
        <taxon>Ecdysozoa</taxon>
        <taxon>Arthropoda</taxon>
        <taxon>Hexapoda</taxon>
        <taxon>Insecta</taxon>
        <taxon>Pterygota</taxon>
        <taxon>Neoptera</taxon>
        <taxon>Endopterygota</taxon>
        <taxon>Diptera</taxon>
        <taxon>Nematocera</taxon>
        <taxon>Chironomoidea</taxon>
        <taxon>Chironomidae</taxon>
        <taxon>Chironominae</taxon>
        <taxon>Chironomus</taxon>
    </lineage>
</organism>
<dbReference type="InterPro" id="IPR005352">
    <property type="entry name" value="Erg28"/>
</dbReference>
<accession>A0A9N9WXX3</accession>
<dbReference type="Proteomes" id="UP001153620">
    <property type="component" value="Chromosome 3"/>
</dbReference>
<keyword evidence="3" id="KW-0378">Hydrolase</keyword>
<evidence type="ECO:0000259" key="7">
    <source>
        <dbReference type="Pfam" id="PF00413"/>
    </source>
</evidence>
<keyword evidence="2" id="KW-0479">Metal-binding</keyword>
<keyword evidence="6" id="KW-0472">Membrane</keyword>
<evidence type="ECO:0000313" key="8">
    <source>
        <dbReference type="EMBL" id="CAG9810002.1"/>
    </source>
</evidence>
<dbReference type="PANTHER" id="PTHR10201:SF323">
    <property type="entry name" value="MATRIX METALLOPROTEINASE-21"/>
    <property type="match status" value="1"/>
</dbReference>
<name>A0A9N9WXX3_9DIPT</name>
<dbReference type="GO" id="GO:0030198">
    <property type="term" value="P:extracellular matrix organization"/>
    <property type="evidence" value="ECO:0007669"/>
    <property type="project" value="TreeGrafter"/>
</dbReference>
<dbReference type="GO" id="GO:0008270">
    <property type="term" value="F:zinc ion binding"/>
    <property type="evidence" value="ECO:0007669"/>
    <property type="project" value="InterPro"/>
</dbReference>
<dbReference type="Pfam" id="PF03694">
    <property type="entry name" value="Erg28"/>
    <property type="match status" value="1"/>
</dbReference>
<evidence type="ECO:0000256" key="4">
    <source>
        <dbReference type="ARBA" id="ARBA00022833"/>
    </source>
</evidence>
<keyword evidence="6" id="KW-1133">Transmembrane helix</keyword>
<dbReference type="InterPro" id="IPR024079">
    <property type="entry name" value="MetalloPept_cat_dom_sf"/>
</dbReference>
<feature type="transmembrane region" description="Helical" evidence="6">
    <location>
        <begin position="228"/>
        <end position="247"/>
    </location>
</feature>
<feature type="transmembrane region" description="Helical" evidence="6">
    <location>
        <begin position="198"/>
        <end position="216"/>
    </location>
</feature>
<dbReference type="GO" id="GO:0030574">
    <property type="term" value="P:collagen catabolic process"/>
    <property type="evidence" value="ECO:0007669"/>
    <property type="project" value="TreeGrafter"/>
</dbReference>
<keyword evidence="9" id="KW-1185">Reference proteome</keyword>
<dbReference type="GO" id="GO:0006508">
    <property type="term" value="P:proteolysis"/>
    <property type="evidence" value="ECO:0007669"/>
    <property type="project" value="UniProtKB-KW"/>
</dbReference>
<dbReference type="EMBL" id="OU895879">
    <property type="protein sequence ID" value="CAG9810002.1"/>
    <property type="molecule type" value="Genomic_DNA"/>
</dbReference>
<dbReference type="SUPFAM" id="SSF55486">
    <property type="entry name" value="Metalloproteases ('zincins'), catalytic domain"/>
    <property type="match status" value="1"/>
</dbReference>
<evidence type="ECO:0000256" key="5">
    <source>
        <dbReference type="ARBA" id="ARBA00023049"/>
    </source>
</evidence>
<keyword evidence="5" id="KW-0482">Metalloprotease</keyword>
<evidence type="ECO:0000256" key="2">
    <source>
        <dbReference type="ARBA" id="ARBA00022723"/>
    </source>
</evidence>
<keyword evidence="4" id="KW-0862">Zinc</keyword>
<gene>
    <name evidence="8" type="ORF">CHIRRI_LOCUS12819</name>
</gene>
<evidence type="ECO:0000256" key="1">
    <source>
        <dbReference type="ARBA" id="ARBA00022670"/>
    </source>
</evidence>
<evidence type="ECO:0000256" key="3">
    <source>
        <dbReference type="ARBA" id="ARBA00022801"/>
    </source>
</evidence>
<dbReference type="InterPro" id="IPR001818">
    <property type="entry name" value="Pept_M10_metallopeptidase"/>
</dbReference>
<sequence length="285" mass="32872">MVKSKVYSDYVFKTAFKLWSQNGGIKFKYVNDSKVDIIIKFDRQNEHGIFRSGDEISFSIPPGPYELSGDITFNDDILWTADGGIFDLFKRILYEIGISIGLKANNRETSIMNPNKKYFARQLDDGDREGFVGFVAFIDLGTALRNYVERRSFMSGNEDLTDIKLIEADFTISRIMGVYSLLKALTLIQTTLYIHFKAVVYTGELALVITMLFFITECLYFKSSTMNFYVVFPFILNSITLAGLYYLPKKMRLWEPMPDAEDENSELLKKIGNLKKRRLQNKQKI</sequence>
<keyword evidence="6" id="KW-0812">Transmembrane</keyword>
<protein>
    <recommendedName>
        <fullName evidence="7">Peptidase M10 metallopeptidase domain-containing protein</fullName>
    </recommendedName>
</protein>
<dbReference type="GO" id="GO:0031012">
    <property type="term" value="C:extracellular matrix"/>
    <property type="evidence" value="ECO:0007669"/>
    <property type="project" value="InterPro"/>
</dbReference>
<feature type="domain" description="Peptidase M10 metallopeptidase" evidence="7">
    <location>
        <begin position="9"/>
        <end position="130"/>
    </location>
</feature>
<dbReference type="Gene3D" id="3.40.390.10">
    <property type="entry name" value="Collagenase (Catalytic Domain)"/>
    <property type="match status" value="1"/>
</dbReference>